<protein>
    <submittedName>
        <fullName evidence="2">Uncharacterized protein</fullName>
    </submittedName>
</protein>
<feature type="compositionally biased region" description="Basic and acidic residues" evidence="1">
    <location>
        <begin position="20"/>
        <end position="44"/>
    </location>
</feature>
<evidence type="ECO:0000313" key="2">
    <source>
        <dbReference type="EMBL" id="KAI9258165.1"/>
    </source>
</evidence>
<evidence type="ECO:0000313" key="3">
    <source>
        <dbReference type="Proteomes" id="UP001209540"/>
    </source>
</evidence>
<evidence type="ECO:0000256" key="1">
    <source>
        <dbReference type="SAM" id="MobiDB-lite"/>
    </source>
</evidence>
<proteinExistence type="predicted"/>
<accession>A0AAD5KA49</accession>
<dbReference type="Proteomes" id="UP001209540">
    <property type="component" value="Unassembled WGS sequence"/>
</dbReference>
<keyword evidence="3" id="KW-1185">Reference proteome</keyword>
<comment type="caution">
    <text evidence="2">The sequence shown here is derived from an EMBL/GenBank/DDBJ whole genome shotgun (WGS) entry which is preliminary data.</text>
</comment>
<reference evidence="2" key="1">
    <citation type="journal article" date="2022" name="IScience">
        <title>Evolution of zygomycete secretomes and the origins of terrestrial fungal ecologies.</title>
        <authorList>
            <person name="Chang Y."/>
            <person name="Wang Y."/>
            <person name="Mondo S."/>
            <person name="Ahrendt S."/>
            <person name="Andreopoulos W."/>
            <person name="Barry K."/>
            <person name="Beard J."/>
            <person name="Benny G.L."/>
            <person name="Blankenship S."/>
            <person name="Bonito G."/>
            <person name="Cuomo C."/>
            <person name="Desiro A."/>
            <person name="Gervers K.A."/>
            <person name="Hundley H."/>
            <person name="Kuo A."/>
            <person name="LaButti K."/>
            <person name="Lang B.F."/>
            <person name="Lipzen A."/>
            <person name="O'Donnell K."/>
            <person name="Pangilinan J."/>
            <person name="Reynolds N."/>
            <person name="Sandor L."/>
            <person name="Smith M.E."/>
            <person name="Tsang A."/>
            <person name="Grigoriev I.V."/>
            <person name="Stajich J.E."/>
            <person name="Spatafora J.W."/>
        </authorList>
    </citation>
    <scope>NUCLEOTIDE SEQUENCE</scope>
    <source>
        <strain evidence="2">RSA 2281</strain>
    </source>
</reference>
<feature type="region of interest" description="Disordered" evidence="1">
    <location>
        <begin position="18"/>
        <end position="44"/>
    </location>
</feature>
<reference evidence="2" key="2">
    <citation type="submission" date="2023-02" db="EMBL/GenBank/DDBJ databases">
        <authorList>
            <consortium name="DOE Joint Genome Institute"/>
            <person name="Mondo S.J."/>
            <person name="Chang Y."/>
            <person name="Wang Y."/>
            <person name="Ahrendt S."/>
            <person name="Andreopoulos W."/>
            <person name="Barry K."/>
            <person name="Beard J."/>
            <person name="Benny G.L."/>
            <person name="Blankenship S."/>
            <person name="Bonito G."/>
            <person name="Cuomo C."/>
            <person name="Desiro A."/>
            <person name="Gervers K.A."/>
            <person name="Hundley H."/>
            <person name="Kuo A."/>
            <person name="LaButti K."/>
            <person name="Lang B.F."/>
            <person name="Lipzen A."/>
            <person name="O'Donnell K."/>
            <person name="Pangilinan J."/>
            <person name="Reynolds N."/>
            <person name="Sandor L."/>
            <person name="Smith M.W."/>
            <person name="Tsang A."/>
            <person name="Grigoriev I.V."/>
            <person name="Stajich J.E."/>
            <person name="Spatafora J.W."/>
        </authorList>
    </citation>
    <scope>NUCLEOTIDE SEQUENCE</scope>
    <source>
        <strain evidence="2">RSA 2281</strain>
    </source>
</reference>
<dbReference type="EMBL" id="JAIXMP010000019">
    <property type="protein sequence ID" value="KAI9258165.1"/>
    <property type="molecule type" value="Genomic_DNA"/>
</dbReference>
<dbReference type="AlphaFoldDB" id="A0AAD5KA49"/>
<organism evidence="2 3">
    <name type="scientific">Phascolomyces articulosus</name>
    <dbReference type="NCBI Taxonomy" id="60185"/>
    <lineage>
        <taxon>Eukaryota</taxon>
        <taxon>Fungi</taxon>
        <taxon>Fungi incertae sedis</taxon>
        <taxon>Mucoromycota</taxon>
        <taxon>Mucoromycotina</taxon>
        <taxon>Mucoromycetes</taxon>
        <taxon>Mucorales</taxon>
        <taxon>Lichtheimiaceae</taxon>
        <taxon>Phascolomyces</taxon>
    </lineage>
</organism>
<gene>
    <name evidence="2" type="ORF">BDA99DRAFT_113131</name>
</gene>
<sequence length="152" mass="17963">MFAFIKNAVTSIWQDNTTSESDHIQNEKDTRKHDNGTQKPNKITEKCENENISISMRARSEKLMQLPSSTLNSNEVLLFYCHTNTIHTETYNKYVIFRRHRQSNKRSNVWINTATTTTTTPKKTRISFGRKYQISNEIHEKKVYYSFNFCEL</sequence>
<name>A0AAD5KA49_9FUNG</name>